<dbReference type="AlphaFoldDB" id="A0A240UKA6"/>
<protein>
    <recommendedName>
        <fullName evidence="5">N-acetyltransferase domain-containing protein</fullName>
    </recommendedName>
</protein>
<dbReference type="Proteomes" id="UP000194457">
    <property type="component" value="Chromosome"/>
</dbReference>
<comment type="similarity">
    <text evidence="3">Belongs to the acetyltransferase family. RimJ subfamily.</text>
</comment>
<gene>
    <name evidence="6" type="ORF">B9H00_01660</name>
</gene>
<dbReference type="PROSITE" id="PS51186">
    <property type="entry name" value="GNAT"/>
    <property type="match status" value="1"/>
</dbReference>
<dbReference type="CDD" id="cd04301">
    <property type="entry name" value="NAT_SF"/>
    <property type="match status" value="1"/>
</dbReference>
<dbReference type="InterPro" id="IPR016181">
    <property type="entry name" value="Acyl_CoA_acyltransferase"/>
</dbReference>
<proteinExistence type="inferred from homology"/>
<evidence type="ECO:0000259" key="5">
    <source>
        <dbReference type="PROSITE" id="PS51186"/>
    </source>
</evidence>
<evidence type="ECO:0000313" key="7">
    <source>
        <dbReference type="Proteomes" id="UP000194457"/>
    </source>
</evidence>
<dbReference type="EMBL" id="CP021358">
    <property type="protein sequence ID" value="ART61934.1"/>
    <property type="molecule type" value="Genomic_DNA"/>
</dbReference>
<keyword evidence="2" id="KW-0012">Acyltransferase</keyword>
<name>A0A240UKA6_9GAMM</name>
<keyword evidence="7" id="KW-1185">Reference proteome</keyword>
<evidence type="ECO:0000256" key="2">
    <source>
        <dbReference type="ARBA" id="ARBA00023315"/>
    </source>
</evidence>
<dbReference type="PANTHER" id="PTHR43792">
    <property type="entry name" value="GNAT FAMILY, PUTATIVE (AFU_ORTHOLOGUE AFUA_3G00765)-RELATED-RELATED"/>
    <property type="match status" value="1"/>
</dbReference>
<dbReference type="InterPro" id="IPR051531">
    <property type="entry name" value="N-acetyltransferase"/>
</dbReference>
<dbReference type="KEGG" id="kma:B9H00_01660"/>
<evidence type="ECO:0000256" key="3">
    <source>
        <dbReference type="ARBA" id="ARBA00038502"/>
    </source>
</evidence>
<dbReference type="InterPro" id="IPR000182">
    <property type="entry name" value="GNAT_dom"/>
</dbReference>
<feature type="domain" description="N-acetyltransferase" evidence="5">
    <location>
        <begin position="33"/>
        <end position="197"/>
    </location>
</feature>
<keyword evidence="1" id="KW-0808">Transferase</keyword>
<evidence type="ECO:0000256" key="4">
    <source>
        <dbReference type="SAM" id="MobiDB-lite"/>
    </source>
</evidence>
<dbReference type="PANTHER" id="PTHR43792:SF8">
    <property type="entry name" value="[RIBOSOMAL PROTEIN US5]-ALANINE N-ACETYLTRANSFERASE"/>
    <property type="match status" value="1"/>
</dbReference>
<dbReference type="Gene3D" id="3.40.630.30">
    <property type="match status" value="1"/>
</dbReference>
<evidence type="ECO:0000256" key="1">
    <source>
        <dbReference type="ARBA" id="ARBA00022679"/>
    </source>
</evidence>
<accession>A0A240UKA6</accession>
<dbReference type="SUPFAM" id="SSF55729">
    <property type="entry name" value="Acyl-CoA N-acyltransferases (Nat)"/>
    <property type="match status" value="1"/>
</dbReference>
<sequence>MRLVMRGAGGRLKTGRHVDNGGGMSGKRERQRWLIRQASMADAEAVCHMFNHDDVFPNTLQLPFSSLSDWQQRLERMDHGHHMLAACHPETPEALLGLIGLHPVAASARVAHVRTIGLAVHPDYAGQGIGSQLLRAAIDLADNWLNVTRLSLGVYSHNHRAIDLYERHGFVREGLSRGISFGHGRYLDSLEMARLHPRLEQAIEAQRESNETGIHHLSQQGNTRC</sequence>
<dbReference type="GO" id="GO:0016747">
    <property type="term" value="F:acyltransferase activity, transferring groups other than amino-acyl groups"/>
    <property type="evidence" value="ECO:0007669"/>
    <property type="project" value="InterPro"/>
</dbReference>
<feature type="region of interest" description="Disordered" evidence="4">
    <location>
        <begin position="1"/>
        <end position="28"/>
    </location>
</feature>
<evidence type="ECO:0000313" key="6">
    <source>
        <dbReference type="EMBL" id="ART61934.1"/>
    </source>
</evidence>
<dbReference type="Pfam" id="PF00583">
    <property type="entry name" value="Acetyltransf_1"/>
    <property type="match status" value="1"/>
</dbReference>
<reference evidence="6 7" key="1">
    <citation type="submission" date="2017-05" db="EMBL/GenBank/DDBJ databases">
        <authorList>
            <person name="Song R."/>
            <person name="Chenine A.L."/>
            <person name="Ruprecht R.M."/>
        </authorList>
    </citation>
    <scope>NUCLEOTIDE SEQUENCE [LARGE SCALE GENOMIC DNA]</scope>
    <source>
        <strain evidence="6">SW32</strain>
    </source>
</reference>
<organism evidence="6 7">
    <name type="scientific">Kushneria marisflavi</name>
    <dbReference type="NCBI Taxonomy" id="157779"/>
    <lineage>
        <taxon>Bacteria</taxon>
        <taxon>Pseudomonadati</taxon>
        <taxon>Pseudomonadota</taxon>
        <taxon>Gammaproteobacteria</taxon>
        <taxon>Oceanospirillales</taxon>
        <taxon>Halomonadaceae</taxon>
        <taxon>Kushneria</taxon>
    </lineage>
</organism>